<protein>
    <submittedName>
        <fullName evidence="7">Ig-like domain-containing protein</fullName>
    </submittedName>
</protein>
<dbReference type="PROSITE" id="PS50011">
    <property type="entry name" value="PROTEIN_KINASE_DOM"/>
    <property type="match status" value="1"/>
</dbReference>
<dbReference type="SMART" id="SM00408">
    <property type="entry name" value="IGc2"/>
    <property type="match status" value="1"/>
</dbReference>
<feature type="domain" description="Fibronectin type-III" evidence="5">
    <location>
        <begin position="503"/>
        <end position="604"/>
    </location>
</feature>
<dbReference type="Gene3D" id="2.60.40.10">
    <property type="entry name" value="Immunoglobulins"/>
    <property type="match status" value="2"/>
</dbReference>
<dbReference type="Proteomes" id="UP000046393">
    <property type="component" value="Unplaced"/>
</dbReference>
<dbReference type="SUPFAM" id="SSF48726">
    <property type="entry name" value="Immunoglobulin"/>
    <property type="match status" value="1"/>
</dbReference>
<feature type="compositionally biased region" description="Basic and acidic residues" evidence="2">
    <location>
        <begin position="135"/>
        <end position="148"/>
    </location>
</feature>
<dbReference type="CDD" id="cd00063">
    <property type="entry name" value="FN3"/>
    <property type="match status" value="1"/>
</dbReference>
<evidence type="ECO:0000256" key="1">
    <source>
        <dbReference type="ARBA" id="ARBA00023319"/>
    </source>
</evidence>
<dbReference type="InterPro" id="IPR013098">
    <property type="entry name" value="Ig_I-set"/>
</dbReference>
<feature type="region of interest" description="Disordered" evidence="2">
    <location>
        <begin position="69"/>
        <end position="163"/>
    </location>
</feature>
<keyword evidence="6" id="KW-1185">Reference proteome</keyword>
<evidence type="ECO:0000259" key="5">
    <source>
        <dbReference type="PROSITE" id="PS50853"/>
    </source>
</evidence>
<evidence type="ECO:0000256" key="2">
    <source>
        <dbReference type="SAM" id="MobiDB-lite"/>
    </source>
</evidence>
<dbReference type="InterPro" id="IPR003598">
    <property type="entry name" value="Ig_sub2"/>
</dbReference>
<dbReference type="InterPro" id="IPR036116">
    <property type="entry name" value="FN3_sf"/>
</dbReference>
<dbReference type="SUPFAM" id="SSF49265">
    <property type="entry name" value="Fibronectin type III"/>
    <property type="match status" value="1"/>
</dbReference>
<name>A0A0N5AFV8_9BILA</name>
<dbReference type="CDD" id="cd00096">
    <property type="entry name" value="Ig"/>
    <property type="match status" value="1"/>
</dbReference>
<proteinExistence type="predicted"/>
<feature type="compositionally biased region" description="Acidic residues" evidence="2">
    <location>
        <begin position="641"/>
        <end position="651"/>
    </location>
</feature>
<dbReference type="AlphaFoldDB" id="A0A0N5AFV8"/>
<dbReference type="WBParaSite" id="SMUV_0000317901-mRNA-1">
    <property type="protein sequence ID" value="SMUV_0000317901-mRNA-1"/>
    <property type="gene ID" value="SMUV_0000317901"/>
</dbReference>
<dbReference type="PROSITE" id="PS50853">
    <property type="entry name" value="FN3"/>
    <property type="match status" value="1"/>
</dbReference>
<feature type="domain" description="Ig-like" evidence="4">
    <location>
        <begin position="410"/>
        <end position="500"/>
    </location>
</feature>
<dbReference type="Pfam" id="PF07679">
    <property type="entry name" value="I-set"/>
    <property type="match status" value="1"/>
</dbReference>
<evidence type="ECO:0000259" key="3">
    <source>
        <dbReference type="PROSITE" id="PS50011"/>
    </source>
</evidence>
<dbReference type="PROSITE" id="PS50835">
    <property type="entry name" value="IG_LIKE"/>
    <property type="match status" value="1"/>
</dbReference>
<dbReference type="SUPFAM" id="SSF56112">
    <property type="entry name" value="Protein kinase-like (PK-like)"/>
    <property type="match status" value="1"/>
</dbReference>
<dbReference type="InterPro" id="IPR011009">
    <property type="entry name" value="Kinase-like_dom_sf"/>
</dbReference>
<evidence type="ECO:0000313" key="7">
    <source>
        <dbReference type="WBParaSite" id="SMUV_0000317901-mRNA-1"/>
    </source>
</evidence>
<dbReference type="InterPro" id="IPR000719">
    <property type="entry name" value="Prot_kinase_dom"/>
</dbReference>
<dbReference type="GO" id="GO:0005524">
    <property type="term" value="F:ATP binding"/>
    <property type="evidence" value="ECO:0007669"/>
    <property type="project" value="InterPro"/>
</dbReference>
<feature type="domain" description="Protein kinase" evidence="3">
    <location>
        <begin position="677"/>
        <end position="931"/>
    </location>
</feature>
<accession>A0A0N5AFV8</accession>
<dbReference type="GO" id="GO:0004672">
    <property type="term" value="F:protein kinase activity"/>
    <property type="evidence" value="ECO:0007669"/>
    <property type="project" value="InterPro"/>
</dbReference>
<feature type="compositionally biased region" description="Basic and acidic residues" evidence="2">
    <location>
        <begin position="73"/>
        <end position="90"/>
    </location>
</feature>
<dbReference type="InterPro" id="IPR007110">
    <property type="entry name" value="Ig-like_dom"/>
</dbReference>
<dbReference type="InterPro" id="IPR036179">
    <property type="entry name" value="Ig-like_dom_sf"/>
</dbReference>
<dbReference type="Pfam" id="PF00041">
    <property type="entry name" value="fn3"/>
    <property type="match status" value="1"/>
</dbReference>
<organism evidence="6 7">
    <name type="scientific">Syphacia muris</name>
    <dbReference type="NCBI Taxonomy" id="451379"/>
    <lineage>
        <taxon>Eukaryota</taxon>
        <taxon>Metazoa</taxon>
        <taxon>Ecdysozoa</taxon>
        <taxon>Nematoda</taxon>
        <taxon>Chromadorea</taxon>
        <taxon>Rhabditida</taxon>
        <taxon>Spirurina</taxon>
        <taxon>Oxyuridomorpha</taxon>
        <taxon>Oxyuroidea</taxon>
        <taxon>Oxyuridae</taxon>
        <taxon>Syphacia</taxon>
    </lineage>
</organism>
<dbReference type="InterPro" id="IPR013783">
    <property type="entry name" value="Ig-like_fold"/>
</dbReference>
<feature type="compositionally biased region" description="Polar residues" evidence="2">
    <location>
        <begin position="91"/>
        <end position="101"/>
    </location>
</feature>
<dbReference type="STRING" id="451379.A0A0N5AFV8"/>
<keyword evidence="1" id="KW-0393">Immunoglobulin domain</keyword>
<dbReference type="SMART" id="SM00060">
    <property type="entry name" value="FN3"/>
    <property type="match status" value="1"/>
</dbReference>
<dbReference type="InterPro" id="IPR003961">
    <property type="entry name" value="FN3_dom"/>
</dbReference>
<dbReference type="PANTHER" id="PTHR24347">
    <property type="entry name" value="SERINE/THREONINE-PROTEIN KINASE"/>
    <property type="match status" value="1"/>
</dbReference>
<dbReference type="Pfam" id="PF00069">
    <property type="entry name" value="Pkinase"/>
    <property type="match status" value="1"/>
</dbReference>
<reference evidence="7" key="1">
    <citation type="submission" date="2017-02" db="UniProtKB">
        <authorList>
            <consortium name="WormBaseParasite"/>
        </authorList>
    </citation>
    <scope>IDENTIFICATION</scope>
</reference>
<evidence type="ECO:0000313" key="6">
    <source>
        <dbReference type="Proteomes" id="UP000046393"/>
    </source>
</evidence>
<dbReference type="FunFam" id="2.60.40.10:FF:000107">
    <property type="entry name" value="Myosin, light chain kinase a"/>
    <property type="match status" value="1"/>
</dbReference>
<sequence length="971" mass="109979">MRDLHERLTVADNACKAMESLLKFACGEHRDIEEEIANRILSDISEETSLAGSLLSIDDIDLVGHNTKNMTEVNERNHSGRSSPIDESRDTTPIASPTLTIDSIDVPQPPLLPVDNQCDDAKNTNELPKASKPSDLSKESEDKNEKKSFNLPHLDQPGPYDDKLQYKNPMELDPKVPVGAPLILEDLTKPHALGDQDVLSKALSPRSPTNTWSLPGTKSPVMLSPGREYAMEVVIATKKGVPQFSKKIDETTKELPETQSEKKQRIISTTHELDLEKYRPSVIYKEVEYEKPDIDDDYWDSNYQIGPETLLLATRGAEFNARLRDYRRFLWGEGAPLVTQGILGLRNQEITVRERRRYTDLVREQELGLNNAPLDRPVNTGDLTMSSAVRRMRTDIKKLTPAIKKSNGEPIFKRRLKNVPVTDDTKSAVLECEVVGKEEIKITWSHFDSPIAEDAKYKMYFDGSVCRLSVNELTYAELGDYTCIAINEYGSDKTTAILISGEPPGRAEQPAVELASDTEAFIMWEPPLDAVRAEAFTYKLELRPAGEMDHFAQWRLVAEDIEEDAAVVKHLTPLGVYQFRVTVKNAYGYGMPSLPSRTIQTHPKGVPKLQIDELKQRVPLHVVTKPAKHNFPQQSLKGITEEEEDAEDETTSAENCSFANNKIPLSLNMTADPEERFKVIKTLSSGNFSTILLAVDKHGDDSKEYIGKIMENASEANDALQEFTALKECQHENVVHLIAAYQKGDSIHTFMEKLYEDIFQRFVFYDYYNEEQIVNAVTQIVSALHWIHYKGIAHLNITPANIMFTSRRSLQLKIIDFSHAQYSDSVAKFFKPFNVYWAAPELYDETQPVTVQSDVWSLGVITFCLLAGFHPFADENDTKSEIEKCVLKEKCNPNLIFVQATQESLRFVTWALKKNPIRRMRTEEALQHRWLSVDKAMTRRREMVRYPSSRLRKTALFTAEPAEEAVSSSKA</sequence>
<dbReference type="Gene3D" id="1.10.510.10">
    <property type="entry name" value="Transferase(Phosphotransferase) domain 1"/>
    <property type="match status" value="1"/>
</dbReference>
<feature type="region of interest" description="Disordered" evidence="2">
    <location>
        <begin position="633"/>
        <end position="652"/>
    </location>
</feature>
<evidence type="ECO:0000259" key="4">
    <source>
        <dbReference type="PROSITE" id="PS50835"/>
    </source>
</evidence>